<evidence type="ECO:0000256" key="3">
    <source>
        <dbReference type="ARBA" id="ARBA00022777"/>
    </source>
</evidence>
<sequence>MVEHGVKAKLLVVDNEQDQLVAMVHVLRSAGYEVLEASSGTEALDHVRENHPDLIILDKLLPDKDGLELGKEIKSEEELQDTLVILLSQLKISPENRSKWLEEGVDGCLTKPISKGELLAIVESMLRLKESESKYKSIFENTGTATIIVGEDKTISLANSEFEQLSGYSKEEIEGRKKWTEFVPEENLDKMMKYHDLRRNNPDSAPRNYEIKFKDKNKHLKDIFITVGMIYGTDKSVVSLLDITERKKTEKALSRELKINSDLAILSSKLLESTPIEDISDLVLKYAQSFTRSEFGFVGYIDPENGFLISPTMTRNIWTECHVKDKSVIFEKFGGLWGWVLNNKQPILTNQPNDDPRSTGTPTGHIAIETFLAVPAIVNEDLVGLISLANSNEYNENDLEIVKRLSDLYAIAITRKHSDDALRKNEEKYRNIVEKFLKLHNEILIEIIRKDEL</sequence>
<dbReference type="AlphaFoldDB" id="A0A2H4VCS2"/>
<dbReference type="GO" id="GO:0000160">
    <property type="term" value="P:phosphorelay signal transduction system"/>
    <property type="evidence" value="ECO:0007669"/>
    <property type="project" value="InterPro"/>
</dbReference>
<dbReference type="SMART" id="SM00448">
    <property type="entry name" value="REC"/>
    <property type="match status" value="1"/>
</dbReference>
<dbReference type="NCBIfam" id="TIGR00229">
    <property type="entry name" value="sensory_box"/>
    <property type="match status" value="1"/>
</dbReference>
<evidence type="ECO:0000313" key="9">
    <source>
        <dbReference type="Proteomes" id="UP000232806"/>
    </source>
</evidence>
<dbReference type="GO" id="GO:0016301">
    <property type="term" value="F:kinase activity"/>
    <property type="evidence" value="ECO:0007669"/>
    <property type="project" value="UniProtKB-KW"/>
</dbReference>
<gene>
    <name evidence="7" type="ORF">BK007_07695</name>
    <name evidence="8" type="ORF">HG719_01725</name>
</gene>
<dbReference type="InterPro" id="IPR035965">
    <property type="entry name" value="PAS-like_dom_sf"/>
</dbReference>
<dbReference type="OrthoDB" id="230688at2157"/>
<evidence type="ECO:0000256" key="2">
    <source>
        <dbReference type="ARBA" id="ARBA00022679"/>
    </source>
</evidence>
<dbReference type="PANTHER" id="PTHR44591">
    <property type="entry name" value="STRESS RESPONSE REGULATOR PROTEIN 1"/>
    <property type="match status" value="1"/>
</dbReference>
<dbReference type="Gene3D" id="3.30.450.40">
    <property type="match status" value="1"/>
</dbReference>
<evidence type="ECO:0000256" key="4">
    <source>
        <dbReference type="PROSITE-ProRule" id="PRU00169"/>
    </source>
</evidence>
<evidence type="ECO:0000259" key="6">
    <source>
        <dbReference type="PROSITE" id="PS50112"/>
    </source>
</evidence>
<dbReference type="SUPFAM" id="SSF52172">
    <property type="entry name" value="CheY-like"/>
    <property type="match status" value="1"/>
</dbReference>
<dbReference type="SMART" id="SM00091">
    <property type="entry name" value="PAS"/>
    <property type="match status" value="1"/>
</dbReference>
<dbReference type="EMBL" id="CP017766">
    <property type="protein sequence ID" value="AUB55893.1"/>
    <property type="molecule type" value="Genomic_DNA"/>
</dbReference>
<proteinExistence type="predicted"/>
<evidence type="ECO:0000256" key="1">
    <source>
        <dbReference type="ARBA" id="ARBA00022553"/>
    </source>
</evidence>
<evidence type="ECO:0000313" key="7">
    <source>
        <dbReference type="EMBL" id="AUB55893.1"/>
    </source>
</evidence>
<dbReference type="InterPro" id="IPR050595">
    <property type="entry name" value="Bact_response_regulator"/>
</dbReference>
<evidence type="ECO:0000259" key="5">
    <source>
        <dbReference type="PROSITE" id="PS50110"/>
    </source>
</evidence>
<dbReference type="InterPro" id="IPR001789">
    <property type="entry name" value="Sig_transdc_resp-reg_receiver"/>
</dbReference>
<dbReference type="GO" id="GO:0006355">
    <property type="term" value="P:regulation of DNA-templated transcription"/>
    <property type="evidence" value="ECO:0007669"/>
    <property type="project" value="InterPro"/>
</dbReference>
<dbReference type="SUPFAM" id="SSF55781">
    <property type="entry name" value="GAF domain-like"/>
    <property type="match status" value="1"/>
</dbReference>
<dbReference type="CDD" id="cd00130">
    <property type="entry name" value="PAS"/>
    <property type="match status" value="1"/>
</dbReference>
<dbReference type="Pfam" id="PF13185">
    <property type="entry name" value="GAF_2"/>
    <property type="match status" value="1"/>
</dbReference>
<evidence type="ECO:0000313" key="10">
    <source>
        <dbReference type="Proteomes" id="UP000591058"/>
    </source>
</evidence>
<keyword evidence="1 4" id="KW-0597">Phosphoprotein</keyword>
<protein>
    <submittedName>
        <fullName evidence="8">Response regulator</fullName>
    </submittedName>
</protein>
<keyword evidence="3" id="KW-0418">Kinase</keyword>
<evidence type="ECO:0000313" key="8">
    <source>
        <dbReference type="EMBL" id="NMO08555.1"/>
    </source>
</evidence>
<feature type="domain" description="PAS" evidence="6">
    <location>
        <begin position="131"/>
        <end position="204"/>
    </location>
</feature>
<dbReference type="GeneID" id="35121469"/>
<dbReference type="InterPro" id="IPR029016">
    <property type="entry name" value="GAF-like_dom_sf"/>
</dbReference>
<dbReference type="PROSITE" id="PS50110">
    <property type="entry name" value="RESPONSE_REGULATORY"/>
    <property type="match status" value="1"/>
</dbReference>
<dbReference type="Proteomes" id="UP000591058">
    <property type="component" value="Unassembled WGS sequence"/>
</dbReference>
<dbReference type="Gene3D" id="3.30.450.20">
    <property type="entry name" value="PAS domain"/>
    <property type="match status" value="1"/>
</dbReference>
<dbReference type="RefSeq" id="WP_100905867.1">
    <property type="nucleotide sequence ID" value="NZ_CP017766.1"/>
</dbReference>
<dbReference type="InterPro" id="IPR011006">
    <property type="entry name" value="CheY-like_superfamily"/>
</dbReference>
<dbReference type="InterPro" id="IPR000014">
    <property type="entry name" value="PAS"/>
</dbReference>
<reference evidence="8 10" key="2">
    <citation type="submission" date="2020-04" db="EMBL/GenBank/DDBJ databases">
        <title>Draft genome of Methanobacterium subterraneum isolated from animal feces.</title>
        <authorList>
            <person name="Ouboter H.T."/>
            <person name="Berger S."/>
            <person name="Gungor E."/>
            <person name="Jetten M.S.M."/>
            <person name="Welte C.U."/>
        </authorList>
    </citation>
    <scope>NUCLEOTIDE SEQUENCE [LARGE SCALE GENOMIC DNA]</scope>
    <source>
        <strain evidence="8">HO_2020</strain>
    </source>
</reference>
<dbReference type="InterPro" id="IPR003018">
    <property type="entry name" value="GAF"/>
</dbReference>
<dbReference type="Pfam" id="PF00072">
    <property type="entry name" value="Response_reg"/>
    <property type="match status" value="1"/>
</dbReference>
<dbReference type="SUPFAM" id="SSF55785">
    <property type="entry name" value="PYP-like sensor domain (PAS domain)"/>
    <property type="match status" value="1"/>
</dbReference>
<feature type="modified residue" description="4-aspartylphosphate" evidence="4">
    <location>
        <position position="58"/>
    </location>
</feature>
<dbReference type="Gene3D" id="3.40.50.2300">
    <property type="match status" value="1"/>
</dbReference>
<name>A0A2H4VCS2_9EURY</name>
<accession>A0A2H4VCS2</accession>
<keyword evidence="2" id="KW-0808">Transferase</keyword>
<dbReference type="Pfam" id="PF00989">
    <property type="entry name" value="PAS"/>
    <property type="match status" value="1"/>
</dbReference>
<organism evidence="7 9">
    <name type="scientific">Methanobacterium subterraneum</name>
    <dbReference type="NCBI Taxonomy" id="59277"/>
    <lineage>
        <taxon>Archaea</taxon>
        <taxon>Methanobacteriati</taxon>
        <taxon>Methanobacteriota</taxon>
        <taxon>Methanomada group</taxon>
        <taxon>Methanobacteria</taxon>
        <taxon>Methanobacteriales</taxon>
        <taxon>Methanobacteriaceae</taxon>
        <taxon>Methanobacterium</taxon>
    </lineage>
</organism>
<feature type="domain" description="Response regulatory" evidence="5">
    <location>
        <begin position="9"/>
        <end position="126"/>
    </location>
</feature>
<reference evidence="7 9" key="1">
    <citation type="submission" date="2016-10" db="EMBL/GenBank/DDBJ databases">
        <title>Comparative genomics between deep and shallow subseafloor isolates.</title>
        <authorList>
            <person name="Ishii S."/>
            <person name="Miller J.R."/>
            <person name="Sutton G."/>
            <person name="Suzuki S."/>
            <person name="Methe B."/>
            <person name="Inagaki F."/>
            <person name="Imachi H."/>
        </authorList>
    </citation>
    <scope>NUCLEOTIDE SEQUENCE [LARGE SCALE GENOMIC DNA]</scope>
    <source>
        <strain evidence="7 9">MO-MB1</strain>
    </source>
</reference>
<dbReference type="EMBL" id="JABBYL010000006">
    <property type="protein sequence ID" value="NMO08555.1"/>
    <property type="molecule type" value="Genomic_DNA"/>
</dbReference>
<dbReference type="SMART" id="SM00065">
    <property type="entry name" value="GAF"/>
    <property type="match status" value="1"/>
</dbReference>
<dbReference type="InterPro" id="IPR013767">
    <property type="entry name" value="PAS_fold"/>
</dbReference>
<dbReference type="Proteomes" id="UP000232806">
    <property type="component" value="Chromosome"/>
</dbReference>
<dbReference type="PROSITE" id="PS50112">
    <property type="entry name" value="PAS"/>
    <property type="match status" value="1"/>
</dbReference>
<dbReference type="PANTHER" id="PTHR44591:SF3">
    <property type="entry name" value="RESPONSE REGULATORY DOMAIN-CONTAINING PROTEIN"/>
    <property type="match status" value="1"/>
</dbReference>